<keyword evidence="4" id="KW-1185">Reference proteome</keyword>
<feature type="chain" id="PRO_5045643362" evidence="1">
    <location>
        <begin position="23"/>
        <end position="185"/>
    </location>
</feature>
<feature type="domain" description="Rhodanese" evidence="2">
    <location>
        <begin position="42"/>
        <end position="159"/>
    </location>
</feature>
<protein>
    <submittedName>
        <fullName evidence="3">Sulfurtransferase</fullName>
    </submittedName>
</protein>
<dbReference type="Pfam" id="PF00581">
    <property type="entry name" value="Rhodanese"/>
    <property type="match status" value="1"/>
</dbReference>
<feature type="signal peptide" evidence="1">
    <location>
        <begin position="1"/>
        <end position="22"/>
    </location>
</feature>
<reference evidence="3 4" key="1">
    <citation type="submission" date="2021-03" db="EMBL/GenBank/DDBJ databases">
        <authorList>
            <person name="Shang D.-D."/>
            <person name="Du Z.-J."/>
            <person name="Chen G.-J."/>
        </authorList>
    </citation>
    <scope>NUCLEOTIDE SEQUENCE [LARGE SCALE GENOMIC DNA]</scope>
    <source>
        <strain evidence="3 4">F1192</strain>
    </source>
</reference>
<keyword evidence="1" id="KW-0732">Signal</keyword>
<dbReference type="EMBL" id="JAGBKM010000032">
    <property type="protein sequence ID" value="MBO1532006.1"/>
    <property type="molecule type" value="Genomic_DNA"/>
</dbReference>
<sequence>MEKNVKAIILSLLIMFGITSHATAKDALSVTPQAVWDMVQEDAEEMLFVDVRDPVEIMFVGFTDAVDINIPFRTVKRTQFNEEKAVFAMPLNPDFARDIEEALKAKGLDKNALVVTMCRSGSARGKPSADYLLSQGFTNVKYVDHGFQGDKIEDGEREGFRLKNGWQNSGLPWSSKINPSKINKP</sequence>
<dbReference type="PROSITE" id="PS50206">
    <property type="entry name" value="RHODANESE_3"/>
    <property type="match status" value="1"/>
</dbReference>
<proteinExistence type="predicted"/>
<dbReference type="SUPFAM" id="SSF52821">
    <property type="entry name" value="Rhodanese/Cell cycle control phosphatase"/>
    <property type="match status" value="1"/>
</dbReference>
<accession>A0ABS3NRZ8</accession>
<gene>
    <name evidence="3" type="ORF">J3492_12430</name>
</gene>
<dbReference type="Gene3D" id="3.40.250.10">
    <property type="entry name" value="Rhodanese-like domain"/>
    <property type="match status" value="1"/>
</dbReference>
<evidence type="ECO:0000313" key="3">
    <source>
        <dbReference type="EMBL" id="MBO1532006.1"/>
    </source>
</evidence>
<dbReference type="Proteomes" id="UP000664554">
    <property type="component" value="Unassembled WGS sequence"/>
</dbReference>
<dbReference type="InterPro" id="IPR036873">
    <property type="entry name" value="Rhodanese-like_dom_sf"/>
</dbReference>
<evidence type="ECO:0000259" key="2">
    <source>
        <dbReference type="PROSITE" id="PS50206"/>
    </source>
</evidence>
<evidence type="ECO:0000256" key="1">
    <source>
        <dbReference type="SAM" id="SignalP"/>
    </source>
</evidence>
<organism evidence="3 4">
    <name type="scientific">Psychrobacter coccoides</name>
    <dbReference type="NCBI Taxonomy" id="2818440"/>
    <lineage>
        <taxon>Bacteria</taxon>
        <taxon>Pseudomonadati</taxon>
        <taxon>Pseudomonadota</taxon>
        <taxon>Gammaproteobacteria</taxon>
        <taxon>Moraxellales</taxon>
        <taxon>Moraxellaceae</taxon>
        <taxon>Psychrobacter</taxon>
    </lineage>
</organism>
<dbReference type="SMART" id="SM00450">
    <property type="entry name" value="RHOD"/>
    <property type="match status" value="1"/>
</dbReference>
<dbReference type="InterPro" id="IPR001763">
    <property type="entry name" value="Rhodanese-like_dom"/>
</dbReference>
<evidence type="ECO:0000313" key="4">
    <source>
        <dbReference type="Proteomes" id="UP000664554"/>
    </source>
</evidence>
<comment type="caution">
    <text evidence="3">The sequence shown here is derived from an EMBL/GenBank/DDBJ whole genome shotgun (WGS) entry which is preliminary data.</text>
</comment>
<name>A0ABS3NRZ8_9GAMM</name>